<keyword evidence="2" id="KW-0238">DNA-binding</keyword>
<dbReference type="Proteomes" id="UP000007947">
    <property type="component" value="Chromosome"/>
</dbReference>
<sequence>MAREDEQQGDESDDADLVALAVEIFAMLADPTRVKIILTLIGGESSVNNLAVAVGKPSSAVSQHLAKLRLARILLTRQEGNRVYYRLANEHVAQLVTDALHQAEHSIGHPRHHARPVIREVESS</sequence>
<dbReference type="InterPro" id="IPR051011">
    <property type="entry name" value="Metal_resp_trans_reg"/>
</dbReference>
<dbReference type="InterPro" id="IPR036388">
    <property type="entry name" value="WH-like_DNA-bd_sf"/>
</dbReference>
<dbReference type="GO" id="GO:0003677">
    <property type="term" value="F:DNA binding"/>
    <property type="evidence" value="ECO:0007669"/>
    <property type="project" value="UniProtKB-KW"/>
</dbReference>
<dbReference type="Gene3D" id="1.10.10.10">
    <property type="entry name" value="Winged helix-like DNA-binding domain superfamily/Winged helix DNA-binding domain"/>
    <property type="match status" value="1"/>
</dbReference>
<keyword evidence="6" id="KW-1185">Reference proteome</keyword>
<dbReference type="NCBIfam" id="NF033788">
    <property type="entry name" value="HTH_metalloreg"/>
    <property type="match status" value="1"/>
</dbReference>
<evidence type="ECO:0000313" key="5">
    <source>
        <dbReference type="EMBL" id="BAK37333.1"/>
    </source>
</evidence>
<evidence type="ECO:0000256" key="3">
    <source>
        <dbReference type="ARBA" id="ARBA00023163"/>
    </source>
</evidence>
<dbReference type="InterPro" id="IPR001845">
    <property type="entry name" value="HTH_ArsR_DNA-bd_dom"/>
</dbReference>
<dbReference type="GO" id="GO:0003700">
    <property type="term" value="F:DNA-binding transcription factor activity"/>
    <property type="evidence" value="ECO:0007669"/>
    <property type="project" value="InterPro"/>
</dbReference>
<keyword evidence="1" id="KW-0805">Transcription regulation</keyword>
<evidence type="ECO:0000313" key="6">
    <source>
        <dbReference type="Proteomes" id="UP000007947"/>
    </source>
</evidence>
<evidence type="ECO:0000256" key="2">
    <source>
        <dbReference type="ARBA" id="ARBA00023125"/>
    </source>
</evidence>
<dbReference type="OrthoDB" id="9810923at2"/>
<dbReference type="InterPro" id="IPR036390">
    <property type="entry name" value="WH_DNA-bd_sf"/>
</dbReference>
<dbReference type="STRING" id="1032480.MLP_43190"/>
<dbReference type="InterPro" id="IPR011991">
    <property type="entry name" value="ArsR-like_HTH"/>
</dbReference>
<accession>F5XSS5</accession>
<dbReference type="PANTHER" id="PTHR43132">
    <property type="entry name" value="ARSENICAL RESISTANCE OPERON REPRESSOR ARSR-RELATED"/>
    <property type="match status" value="1"/>
</dbReference>
<evidence type="ECO:0000259" key="4">
    <source>
        <dbReference type="PROSITE" id="PS50987"/>
    </source>
</evidence>
<dbReference type="RefSeq" id="WP_013865167.1">
    <property type="nucleotide sequence ID" value="NC_015635.1"/>
</dbReference>
<dbReference type="PANTHER" id="PTHR43132:SF8">
    <property type="entry name" value="HTH-TYPE TRANSCRIPTIONAL REGULATOR KMTR"/>
    <property type="match status" value="1"/>
</dbReference>
<dbReference type="SMART" id="SM00418">
    <property type="entry name" value="HTH_ARSR"/>
    <property type="match status" value="1"/>
</dbReference>
<dbReference type="EMBL" id="AP012204">
    <property type="protein sequence ID" value="BAK37333.1"/>
    <property type="molecule type" value="Genomic_DNA"/>
</dbReference>
<evidence type="ECO:0000256" key="1">
    <source>
        <dbReference type="ARBA" id="ARBA00023015"/>
    </source>
</evidence>
<dbReference type="SUPFAM" id="SSF46785">
    <property type="entry name" value="Winged helix' DNA-binding domain"/>
    <property type="match status" value="1"/>
</dbReference>
<feature type="domain" description="HTH arsR-type" evidence="4">
    <location>
        <begin position="13"/>
        <end position="107"/>
    </location>
</feature>
<dbReference type="CDD" id="cd00090">
    <property type="entry name" value="HTH_ARSR"/>
    <property type="match status" value="1"/>
</dbReference>
<dbReference type="eggNOG" id="COG0640">
    <property type="taxonomic scope" value="Bacteria"/>
</dbReference>
<dbReference type="PROSITE" id="PS50987">
    <property type="entry name" value="HTH_ARSR_2"/>
    <property type="match status" value="1"/>
</dbReference>
<name>F5XSS5_MICPN</name>
<keyword evidence="3" id="KW-0804">Transcription</keyword>
<dbReference type="HOGENOM" id="CLU_097806_7_2_11"/>
<gene>
    <name evidence="5" type="ordered locus">MLP_43190</name>
</gene>
<proteinExistence type="predicted"/>
<organism evidence="5 6">
    <name type="scientific">Microlunatus phosphovorus (strain ATCC 700054 / DSM 10555 / JCM 9379 / NBRC 101784 / NCIMB 13414 / VKM Ac-1990 / NM-1)</name>
    <dbReference type="NCBI Taxonomy" id="1032480"/>
    <lineage>
        <taxon>Bacteria</taxon>
        <taxon>Bacillati</taxon>
        <taxon>Actinomycetota</taxon>
        <taxon>Actinomycetes</taxon>
        <taxon>Propionibacteriales</taxon>
        <taxon>Propionibacteriaceae</taxon>
        <taxon>Microlunatus</taxon>
    </lineage>
</organism>
<dbReference type="AlphaFoldDB" id="F5XSS5"/>
<protein>
    <submittedName>
        <fullName evidence="5">ArsR family transcriptional regulator</fullName>
    </submittedName>
</protein>
<dbReference type="Pfam" id="PF01022">
    <property type="entry name" value="HTH_5"/>
    <property type="match status" value="1"/>
</dbReference>
<dbReference type="PRINTS" id="PR00778">
    <property type="entry name" value="HTHARSR"/>
</dbReference>
<dbReference type="KEGG" id="mph:MLP_43190"/>
<reference evidence="5 6" key="1">
    <citation type="submission" date="2011-05" db="EMBL/GenBank/DDBJ databases">
        <title>Whole genome sequence of Microlunatus phosphovorus NM-1.</title>
        <authorList>
            <person name="Hosoyama A."/>
            <person name="Sasaki K."/>
            <person name="Harada T."/>
            <person name="Igarashi R."/>
            <person name="Kawakoshi A."/>
            <person name="Sasagawa M."/>
            <person name="Fukada J."/>
            <person name="Nakamura S."/>
            <person name="Katano Y."/>
            <person name="Hanada S."/>
            <person name="Kamagata Y."/>
            <person name="Nakamura N."/>
            <person name="Yamazaki S."/>
            <person name="Fujita N."/>
        </authorList>
    </citation>
    <scope>NUCLEOTIDE SEQUENCE [LARGE SCALE GENOMIC DNA]</scope>
    <source>
        <strain evidence="6">ATCC 700054 / DSM 10555 / JCM 9379 / NBRC 101784 / NCIMB 13414 / VKM Ac-1990 / NM-1</strain>
    </source>
</reference>